<dbReference type="InterPro" id="IPR050796">
    <property type="entry name" value="SCF_F-box_component"/>
</dbReference>
<organism evidence="2 3">
    <name type="scientific">Capsella rubella</name>
    <dbReference type="NCBI Taxonomy" id="81985"/>
    <lineage>
        <taxon>Eukaryota</taxon>
        <taxon>Viridiplantae</taxon>
        <taxon>Streptophyta</taxon>
        <taxon>Embryophyta</taxon>
        <taxon>Tracheophyta</taxon>
        <taxon>Spermatophyta</taxon>
        <taxon>Magnoliopsida</taxon>
        <taxon>eudicotyledons</taxon>
        <taxon>Gunneridae</taxon>
        <taxon>Pentapetalae</taxon>
        <taxon>rosids</taxon>
        <taxon>malvids</taxon>
        <taxon>Brassicales</taxon>
        <taxon>Brassicaceae</taxon>
        <taxon>Camelineae</taxon>
        <taxon>Capsella</taxon>
    </lineage>
</organism>
<name>R0FC19_9BRAS</name>
<dbReference type="PANTHER" id="PTHR31672:SF9">
    <property type="entry name" value="F-BOX DOMAIN-CONTAINING PROTEIN"/>
    <property type="match status" value="1"/>
</dbReference>
<keyword evidence="3" id="KW-1185">Reference proteome</keyword>
<dbReference type="InterPro" id="IPR056592">
    <property type="entry name" value="Beta-prop_At3g26010-like"/>
</dbReference>
<dbReference type="eggNOG" id="ENOG502SX8K">
    <property type="taxonomic scope" value="Eukaryota"/>
</dbReference>
<dbReference type="OrthoDB" id="674184at2759"/>
<sequence>MSKTDLKKKGVELPEELVIKIITRLPPKSIFRFKLVCRDWKLLMESSFFIDIYSKSNWSILHGSYRCTTSFLEEVELNLHGKTRNWSFTSDVIRKYTQNNVKIKEIWVVACADGLVLLCVLEEDMTKRYYIGNPMLSQWIQLSSPPYLAQYHSFVDSGLVIRKHNSAILGYKVIRIYSEDMTSIIRTWSWTFQIYSSDTGEWSVQHVSCPGLYELPYSKCNPVSLNGKLHWFDDMYSRRIIVHDFFSYDDKIRELPLPVLMKSTQHESSHNKIICTTSQGCFVLIEAELIEEVKSYNVRVWRLESDSWNWEKAWEINMACVELGVKCVPMAINYFDMDIIYLWDLDHKCYIACNLRTHTKTYGTRRHGAPCKEDSLCLDSY</sequence>
<dbReference type="PROSITE" id="PS50181">
    <property type="entry name" value="FBOX"/>
    <property type="match status" value="1"/>
</dbReference>
<dbReference type="Pfam" id="PF24750">
    <property type="entry name" value="b-prop_At3g26010-like"/>
    <property type="match status" value="1"/>
</dbReference>
<dbReference type="Pfam" id="PF00646">
    <property type="entry name" value="F-box"/>
    <property type="match status" value="1"/>
</dbReference>
<dbReference type="Gene3D" id="1.20.1280.50">
    <property type="match status" value="1"/>
</dbReference>
<reference evidence="3" key="1">
    <citation type="journal article" date="2013" name="Nat. Genet.">
        <title>The Capsella rubella genome and the genomic consequences of rapid mating system evolution.</title>
        <authorList>
            <person name="Slotte T."/>
            <person name="Hazzouri K.M."/>
            <person name="Agren J.A."/>
            <person name="Koenig D."/>
            <person name="Maumus F."/>
            <person name="Guo Y.L."/>
            <person name="Steige K."/>
            <person name="Platts A.E."/>
            <person name="Escobar J.S."/>
            <person name="Newman L.K."/>
            <person name="Wang W."/>
            <person name="Mandakova T."/>
            <person name="Vello E."/>
            <person name="Smith L.M."/>
            <person name="Henz S.R."/>
            <person name="Steffen J."/>
            <person name="Takuno S."/>
            <person name="Brandvain Y."/>
            <person name="Coop G."/>
            <person name="Andolfatto P."/>
            <person name="Hu T.T."/>
            <person name="Blanchette M."/>
            <person name="Clark R.M."/>
            <person name="Quesneville H."/>
            <person name="Nordborg M."/>
            <person name="Gaut B.S."/>
            <person name="Lysak M.A."/>
            <person name="Jenkins J."/>
            <person name="Grimwood J."/>
            <person name="Chapman J."/>
            <person name="Prochnik S."/>
            <person name="Shu S."/>
            <person name="Rokhsar D."/>
            <person name="Schmutz J."/>
            <person name="Weigel D."/>
            <person name="Wright S.I."/>
        </authorList>
    </citation>
    <scope>NUCLEOTIDE SEQUENCE [LARGE SCALE GENOMIC DNA]</scope>
    <source>
        <strain evidence="3">cv. Monte Gargano</strain>
    </source>
</reference>
<protein>
    <recommendedName>
        <fullName evidence="1">F-box domain-containing protein</fullName>
    </recommendedName>
</protein>
<evidence type="ECO:0000313" key="2">
    <source>
        <dbReference type="EMBL" id="EOA19607.1"/>
    </source>
</evidence>
<dbReference type="InterPro" id="IPR001810">
    <property type="entry name" value="F-box_dom"/>
</dbReference>
<gene>
    <name evidence="2" type="ORF">CARUB_v10002858mg</name>
</gene>
<dbReference type="InterPro" id="IPR036047">
    <property type="entry name" value="F-box-like_dom_sf"/>
</dbReference>
<feature type="non-terminal residue" evidence="2">
    <location>
        <position position="381"/>
    </location>
</feature>
<dbReference type="AlphaFoldDB" id="R0FC19"/>
<dbReference type="PANTHER" id="PTHR31672">
    <property type="entry name" value="BNACNNG10540D PROTEIN"/>
    <property type="match status" value="1"/>
</dbReference>
<dbReference type="SUPFAM" id="SSF81383">
    <property type="entry name" value="F-box domain"/>
    <property type="match status" value="1"/>
</dbReference>
<dbReference type="STRING" id="81985.R0FC19"/>
<dbReference type="CDD" id="cd22157">
    <property type="entry name" value="F-box_AtFBW1-like"/>
    <property type="match status" value="1"/>
</dbReference>
<proteinExistence type="predicted"/>
<dbReference type="SMART" id="SM00256">
    <property type="entry name" value="FBOX"/>
    <property type="match status" value="1"/>
</dbReference>
<feature type="domain" description="F-box" evidence="1">
    <location>
        <begin position="7"/>
        <end position="52"/>
    </location>
</feature>
<accession>R0FC19</accession>
<evidence type="ECO:0000313" key="3">
    <source>
        <dbReference type="Proteomes" id="UP000029121"/>
    </source>
</evidence>
<dbReference type="Proteomes" id="UP000029121">
    <property type="component" value="Unassembled WGS sequence"/>
</dbReference>
<dbReference type="KEGG" id="crb:17883135"/>
<evidence type="ECO:0000259" key="1">
    <source>
        <dbReference type="PROSITE" id="PS50181"/>
    </source>
</evidence>
<dbReference type="EMBL" id="KB870810">
    <property type="protein sequence ID" value="EOA19607.1"/>
    <property type="molecule type" value="Genomic_DNA"/>
</dbReference>